<dbReference type="PANTHER" id="PTHR45527">
    <property type="entry name" value="NONRIBOSOMAL PEPTIDE SYNTHETASE"/>
    <property type="match status" value="1"/>
</dbReference>
<organism evidence="7 8">
    <name type="scientific">Gracilibacillus orientalis</name>
    <dbReference type="NCBI Taxonomy" id="334253"/>
    <lineage>
        <taxon>Bacteria</taxon>
        <taxon>Bacillati</taxon>
        <taxon>Bacillota</taxon>
        <taxon>Bacilli</taxon>
        <taxon>Bacillales</taxon>
        <taxon>Bacillaceae</taxon>
        <taxon>Gracilibacillus</taxon>
    </lineage>
</organism>
<dbReference type="InterPro" id="IPR025110">
    <property type="entry name" value="AMP-bd_C"/>
</dbReference>
<evidence type="ECO:0000313" key="7">
    <source>
        <dbReference type="EMBL" id="SFL37484.1"/>
    </source>
</evidence>
<dbReference type="SUPFAM" id="SSF52777">
    <property type="entry name" value="CoA-dependent acyltransferases"/>
    <property type="match status" value="2"/>
</dbReference>
<dbReference type="Pfam" id="PF00550">
    <property type="entry name" value="PP-binding"/>
    <property type="match status" value="1"/>
</dbReference>
<keyword evidence="5" id="KW-0045">Antibiotic biosynthesis</keyword>
<evidence type="ECO:0000313" key="8">
    <source>
        <dbReference type="Proteomes" id="UP000198565"/>
    </source>
</evidence>
<dbReference type="GO" id="GO:0031177">
    <property type="term" value="F:phosphopantetheine binding"/>
    <property type="evidence" value="ECO:0007669"/>
    <property type="project" value="TreeGrafter"/>
</dbReference>
<dbReference type="InterPro" id="IPR009081">
    <property type="entry name" value="PP-bd_ACP"/>
</dbReference>
<sequence>MHTTIEKNNVERILELTPMQKGLLYHYLQDSESEQYFEQVSLNITGNIENSIFKSTWESVVRSNEILRSVFRWEKLSQPVCVVLKDAVVPIIHYDFTQLDKEISLAELEKLKQQDRMKKIDISSEPFRIHLIKLSSNEFEVVLSHHHILFDGWSSGIILKEFIEFYNNLSKNKEISLNKKGKFSEFIEVCNKVDETQAQTYWKSYLKGFESATELPTYRKNKGNASKNNIASLNRLLPIELESKLRAFTRTNKFTIATVMYTAWSLLLHKYSSSKDILFGTTVSGRNVDIDNIENTVGLFINTLPLRVKISGKETIENILMDVNQMLLERDVYNHTPLYEIKNHSEKIGNEDIFNSIVVIENYPLNLNYDGNDKSSLKINNYSNFEMTNYDLTFSVEDFNQIKTNFIYDVHSFDPQVINNMSIHFNTILDNLVNNKLKMIDEVDILSKEERYEIVHEFNNTKASSVEKTVKQLFEEQVDAHKDNTAIVFEGNEFSYKELNEKSNQLAHYIRKKGVKTNDIVGLLVNPSVEMIVGILGIIKAGAAYLPLDPKSPVDRLVNILEDSKSYALITESELLPSFNSALNPNIYKICLDIDEQQINKQETVNLEDTNLPDDLIYTIYTSGSTGRPKGTLTSHRNVIRTVKDTNYIEITHNDTLLQLSNYTFDGSAFDIFGSLLNGAKLVLVDKETSFNIVKLANIIEKEEITVFFITTVLFNTLVDLNVNCLKNIKKVLTGGERVSYNHMEKALNTLGKGKILHVYGPTENTIFTTFYKLDCMDENLKTVPIGRPISNTSIFILNNNKQIVPIGVPGYIYVSGAGLIKGYLNRPDLTKKSFKVAENLFNKNQFKDIDMSNFGSSNIVYKTGDYGRWLPNGNIEFLDREDKQVKVRGFRIELGEIEQELLSFQRVKNAFVTTVISDNGDKKLCAYLVTKHAIDVEELHKDLQMKMPYYMMPQSYVTLEKFPLNKNGKIDVNALPEPQFYDLRAEYEAPNNEIESKLQVIWRNVLERDMIGVNDNFYTLGGHSIKATTIASNIYKEFGVQIPLGELFNLPTIRLLADYISKDKKNNDILVPDNIKRVKRNTFNAN</sequence>
<keyword evidence="8" id="KW-1185">Reference proteome</keyword>
<name>A0A1I4H5E6_9BACI</name>
<dbReference type="GO" id="GO:0017000">
    <property type="term" value="P:antibiotic biosynthetic process"/>
    <property type="evidence" value="ECO:0007669"/>
    <property type="project" value="UniProtKB-KW"/>
</dbReference>
<evidence type="ECO:0000256" key="5">
    <source>
        <dbReference type="ARBA" id="ARBA00023194"/>
    </source>
</evidence>
<dbReference type="PROSITE" id="PS50075">
    <property type="entry name" value="CARRIER"/>
    <property type="match status" value="1"/>
</dbReference>
<dbReference type="Gene3D" id="1.10.1200.10">
    <property type="entry name" value="ACP-like"/>
    <property type="match status" value="1"/>
</dbReference>
<dbReference type="GO" id="GO:0003824">
    <property type="term" value="F:catalytic activity"/>
    <property type="evidence" value="ECO:0007669"/>
    <property type="project" value="InterPro"/>
</dbReference>
<keyword evidence="4" id="KW-0597">Phosphoprotein</keyword>
<reference evidence="8" key="1">
    <citation type="submission" date="2016-10" db="EMBL/GenBank/DDBJ databases">
        <authorList>
            <person name="Varghese N."/>
            <person name="Submissions S."/>
        </authorList>
    </citation>
    <scope>NUCLEOTIDE SEQUENCE [LARGE SCALE GENOMIC DNA]</scope>
    <source>
        <strain evidence="8">CGMCC 1.4250</strain>
    </source>
</reference>
<dbReference type="Gene3D" id="3.40.50.980">
    <property type="match status" value="2"/>
</dbReference>
<accession>A0A1I4H5E6</accession>
<dbReference type="Gene3D" id="3.30.559.10">
    <property type="entry name" value="Chloramphenicol acetyltransferase-like domain"/>
    <property type="match status" value="1"/>
</dbReference>
<dbReference type="Proteomes" id="UP000198565">
    <property type="component" value="Unassembled WGS sequence"/>
</dbReference>
<dbReference type="InterPro" id="IPR036736">
    <property type="entry name" value="ACP-like_sf"/>
</dbReference>
<comment type="similarity">
    <text evidence="2">Belongs to the ATP-dependent AMP-binding enzyme family.</text>
</comment>
<evidence type="ECO:0000256" key="2">
    <source>
        <dbReference type="ARBA" id="ARBA00006432"/>
    </source>
</evidence>
<dbReference type="InterPro" id="IPR006162">
    <property type="entry name" value="Ppantetheine_attach_site"/>
</dbReference>
<dbReference type="Gene3D" id="3.30.559.30">
    <property type="entry name" value="Nonribosomal peptide synthetase, condensation domain"/>
    <property type="match status" value="1"/>
</dbReference>
<protein>
    <submittedName>
        <fullName evidence="7">Lichenysin synthetase C</fullName>
    </submittedName>
</protein>
<keyword evidence="3" id="KW-0596">Phosphopantetheine</keyword>
<dbReference type="GO" id="GO:0043041">
    <property type="term" value="P:amino acid activation for nonribosomal peptide biosynthetic process"/>
    <property type="evidence" value="ECO:0007669"/>
    <property type="project" value="TreeGrafter"/>
</dbReference>
<dbReference type="PROSITE" id="PS00012">
    <property type="entry name" value="PHOSPHOPANTETHEINE"/>
    <property type="match status" value="1"/>
</dbReference>
<dbReference type="OrthoDB" id="9765680at2"/>
<evidence type="ECO:0000259" key="6">
    <source>
        <dbReference type="PROSITE" id="PS50075"/>
    </source>
</evidence>
<dbReference type="Pfam" id="PF00501">
    <property type="entry name" value="AMP-binding"/>
    <property type="match status" value="1"/>
</dbReference>
<dbReference type="InterPro" id="IPR001242">
    <property type="entry name" value="Condensation_dom"/>
</dbReference>
<proteinExistence type="inferred from homology"/>
<gene>
    <name evidence="7" type="ORF">SAMN04487943_101235</name>
</gene>
<dbReference type="InterPro" id="IPR045851">
    <property type="entry name" value="AMP-bd_C_sf"/>
</dbReference>
<comment type="cofactor">
    <cofactor evidence="1">
        <name>pantetheine 4'-phosphate</name>
        <dbReference type="ChEBI" id="CHEBI:47942"/>
    </cofactor>
</comment>
<dbReference type="PANTHER" id="PTHR45527:SF1">
    <property type="entry name" value="FATTY ACID SYNTHASE"/>
    <property type="match status" value="1"/>
</dbReference>
<dbReference type="CDD" id="cd12117">
    <property type="entry name" value="A_NRPS_Srf_like"/>
    <property type="match status" value="1"/>
</dbReference>
<feature type="domain" description="Carrier" evidence="6">
    <location>
        <begin position="990"/>
        <end position="1065"/>
    </location>
</feature>
<dbReference type="Pfam" id="PF00668">
    <property type="entry name" value="Condensation"/>
    <property type="match status" value="1"/>
</dbReference>
<dbReference type="GO" id="GO:0044550">
    <property type="term" value="P:secondary metabolite biosynthetic process"/>
    <property type="evidence" value="ECO:0007669"/>
    <property type="project" value="TreeGrafter"/>
</dbReference>
<dbReference type="Gene3D" id="3.30.300.30">
    <property type="match status" value="1"/>
</dbReference>
<dbReference type="FunFam" id="3.40.50.980:FF:000002">
    <property type="entry name" value="Enterobactin synthetase component F"/>
    <property type="match status" value="1"/>
</dbReference>
<dbReference type="NCBIfam" id="TIGR01733">
    <property type="entry name" value="AA-adenyl-dom"/>
    <property type="match status" value="1"/>
</dbReference>
<dbReference type="STRING" id="334253.SAMN04487943_101235"/>
<dbReference type="RefSeq" id="WP_091479929.1">
    <property type="nucleotide sequence ID" value="NZ_FOTR01000001.1"/>
</dbReference>
<dbReference type="FunFam" id="3.40.50.980:FF:000001">
    <property type="entry name" value="Non-ribosomal peptide synthetase"/>
    <property type="match status" value="1"/>
</dbReference>
<dbReference type="Pfam" id="PF13193">
    <property type="entry name" value="AMP-binding_C"/>
    <property type="match status" value="1"/>
</dbReference>
<dbReference type="InterPro" id="IPR000873">
    <property type="entry name" value="AMP-dep_synth/lig_dom"/>
</dbReference>
<dbReference type="InterPro" id="IPR010071">
    <property type="entry name" value="AA_adenyl_dom"/>
</dbReference>
<dbReference type="SUPFAM" id="SSF47336">
    <property type="entry name" value="ACP-like"/>
    <property type="match status" value="1"/>
</dbReference>
<dbReference type="Gene3D" id="2.30.38.10">
    <property type="entry name" value="Luciferase, Domain 3"/>
    <property type="match status" value="1"/>
</dbReference>
<dbReference type="AlphaFoldDB" id="A0A1I4H5E6"/>
<dbReference type="EMBL" id="FOTR01000001">
    <property type="protein sequence ID" value="SFL37484.1"/>
    <property type="molecule type" value="Genomic_DNA"/>
</dbReference>
<evidence type="ECO:0000256" key="4">
    <source>
        <dbReference type="ARBA" id="ARBA00022553"/>
    </source>
</evidence>
<dbReference type="SUPFAM" id="SSF56801">
    <property type="entry name" value="Acetyl-CoA synthetase-like"/>
    <property type="match status" value="1"/>
</dbReference>
<dbReference type="InterPro" id="IPR023213">
    <property type="entry name" value="CAT-like_dom_sf"/>
</dbReference>
<dbReference type="FunFam" id="1.10.1200.10:FF:000005">
    <property type="entry name" value="Nonribosomal peptide synthetase 1"/>
    <property type="match status" value="1"/>
</dbReference>
<evidence type="ECO:0000256" key="1">
    <source>
        <dbReference type="ARBA" id="ARBA00001957"/>
    </source>
</evidence>
<dbReference type="GO" id="GO:0005737">
    <property type="term" value="C:cytoplasm"/>
    <property type="evidence" value="ECO:0007669"/>
    <property type="project" value="TreeGrafter"/>
</dbReference>
<evidence type="ECO:0000256" key="3">
    <source>
        <dbReference type="ARBA" id="ARBA00022450"/>
    </source>
</evidence>
<dbReference type="GO" id="GO:0008610">
    <property type="term" value="P:lipid biosynthetic process"/>
    <property type="evidence" value="ECO:0007669"/>
    <property type="project" value="UniProtKB-ARBA"/>
</dbReference>